<dbReference type="Proteomes" id="UP000886469">
    <property type="component" value="Unassembled WGS sequence"/>
</dbReference>
<comment type="caution">
    <text evidence="1">The sequence shown here is derived from an EMBL/GenBank/DDBJ whole genome shotgun (WGS) entry which is preliminary data.</text>
</comment>
<organism evidence="1 2">
    <name type="scientific">Candidatus Accumulibacter contiguus</name>
    <dbReference type="NCBI Taxonomy" id="2954381"/>
    <lineage>
        <taxon>Bacteria</taxon>
        <taxon>Pseudomonadati</taxon>
        <taxon>Pseudomonadota</taxon>
        <taxon>Betaproteobacteria</taxon>
        <taxon>Candidatus Accumulibacter</taxon>
    </lineage>
</organism>
<dbReference type="EMBL" id="SPMX01000007">
    <property type="protein sequence ID" value="NMQ04361.1"/>
    <property type="molecule type" value="Genomic_DNA"/>
</dbReference>
<accession>A0ABX1T723</accession>
<proteinExistence type="predicted"/>
<name>A0ABX1T723_9PROT</name>
<gene>
    <name evidence="1" type="ORF">E4Q08_03325</name>
</gene>
<protein>
    <submittedName>
        <fullName evidence="1">Uncharacterized protein</fullName>
    </submittedName>
</protein>
<evidence type="ECO:0000313" key="1">
    <source>
        <dbReference type="EMBL" id="NMQ04361.1"/>
    </source>
</evidence>
<keyword evidence="2" id="KW-1185">Reference proteome</keyword>
<reference evidence="1" key="1">
    <citation type="submission" date="2019-03" db="EMBL/GenBank/DDBJ databases">
        <title>Metabolic reconstructions from genomes of highly enriched 'Candidatus Accumulibacter' and 'Candidatus Competibacter' bioreactor populations.</title>
        <authorList>
            <person name="Annavajhala M.K."/>
            <person name="Welles L."/>
            <person name="Abbas B."/>
            <person name="Sorokin D."/>
            <person name="Park H."/>
            <person name="Van Loosdrecht M."/>
            <person name="Chandran K."/>
        </authorList>
    </citation>
    <scope>NUCLEOTIDE SEQUENCE</scope>
    <source>
        <strain evidence="1">SBR_L</strain>
    </source>
</reference>
<sequence length="13" mass="1386">MPKSLNCCSKACT</sequence>
<evidence type="ECO:0000313" key="2">
    <source>
        <dbReference type="Proteomes" id="UP000886469"/>
    </source>
</evidence>